<protein>
    <submittedName>
        <fullName evidence="2">Uncharacterized protein</fullName>
    </submittedName>
</protein>
<feature type="compositionally biased region" description="Basic and acidic residues" evidence="1">
    <location>
        <begin position="97"/>
        <end position="106"/>
    </location>
</feature>
<feature type="region of interest" description="Disordered" evidence="1">
    <location>
        <begin position="51"/>
        <end position="113"/>
    </location>
</feature>
<reference evidence="2" key="1">
    <citation type="submission" date="2018-05" db="EMBL/GenBank/DDBJ databases">
        <authorList>
            <person name="Lanie J.A."/>
            <person name="Ng W.-L."/>
            <person name="Kazmierczak K.M."/>
            <person name="Andrzejewski T.M."/>
            <person name="Davidsen T.M."/>
            <person name="Wayne K.J."/>
            <person name="Tettelin H."/>
            <person name="Glass J.I."/>
            <person name="Rusch D."/>
            <person name="Podicherti R."/>
            <person name="Tsui H.-C.T."/>
            <person name="Winkler M.E."/>
        </authorList>
    </citation>
    <scope>NUCLEOTIDE SEQUENCE</scope>
</reference>
<evidence type="ECO:0000313" key="2">
    <source>
        <dbReference type="EMBL" id="SVB66930.1"/>
    </source>
</evidence>
<dbReference type="EMBL" id="UINC01052055">
    <property type="protein sequence ID" value="SVB66930.1"/>
    <property type="molecule type" value="Genomic_DNA"/>
</dbReference>
<evidence type="ECO:0000256" key="1">
    <source>
        <dbReference type="SAM" id="MobiDB-lite"/>
    </source>
</evidence>
<feature type="compositionally biased region" description="Basic and acidic residues" evidence="1">
    <location>
        <begin position="64"/>
        <end position="89"/>
    </location>
</feature>
<name>A0A382FVC1_9ZZZZ</name>
<proteinExistence type="predicted"/>
<accession>A0A382FVC1</accession>
<sequence>MLDSDELARIMVEISAGWEWGDPRSEVPQTPEHEAKWGRLKVQMKEIADKGGIVDIPSGFPDLTGHRERWPQPPRVADDEVRREPEKPSFEPPGRPPEPEEAKTTSEAESGQIERSYLAKKFDDGEIAALYMIEQGPDTLSDRVLHASGWAPTSTIADWRFGERSDIDQISREEAKRFAESVNLGQLVK</sequence>
<dbReference type="AlphaFoldDB" id="A0A382FVC1"/>
<organism evidence="2">
    <name type="scientific">marine metagenome</name>
    <dbReference type="NCBI Taxonomy" id="408172"/>
    <lineage>
        <taxon>unclassified sequences</taxon>
        <taxon>metagenomes</taxon>
        <taxon>ecological metagenomes</taxon>
    </lineage>
</organism>
<gene>
    <name evidence="2" type="ORF">METZ01_LOCUS219784</name>
</gene>